<gene>
    <name evidence="1" type="ORF">CKAH01_08190</name>
</gene>
<proteinExistence type="predicted"/>
<dbReference type="EMBL" id="VYYT01000488">
    <property type="protein sequence ID" value="KAK2733776.1"/>
    <property type="molecule type" value="Genomic_DNA"/>
</dbReference>
<dbReference type="AlphaFoldDB" id="A0AAD9Y3M6"/>
<sequence>MNSKLQIDAEAIGGEESAFAYIYARLEGTAQATSSAFADGVARGDTSLARFMDYLERTYRDLNAEARALDKLYTIR</sequence>
<evidence type="ECO:0000313" key="2">
    <source>
        <dbReference type="Proteomes" id="UP001281614"/>
    </source>
</evidence>
<protein>
    <submittedName>
        <fullName evidence="1">Pol-like protein</fullName>
    </submittedName>
</protein>
<accession>A0AAD9Y3M6</accession>
<comment type="caution">
    <text evidence="1">The sequence shown here is derived from an EMBL/GenBank/DDBJ whole genome shotgun (WGS) entry which is preliminary data.</text>
</comment>
<dbReference type="Proteomes" id="UP001281614">
    <property type="component" value="Unassembled WGS sequence"/>
</dbReference>
<evidence type="ECO:0000313" key="1">
    <source>
        <dbReference type="EMBL" id="KAK2733776.1"/>
    </source>
</evidence>
<organism evidence="1 2">
    <name type="scientific">Colletotrichum kahawae</name>
    <name type="common">Coffee berry disease fungus</name>
    <dbReference type="NCBI Taxonomy" id="34407"/>
    <lineage>
        <taxon>Eukaryota</taxon>
        <taxon>Fungi</taxon>
        <taxon>Dikarya</taxon>
        <taxon>Ascomycota</taxon>
        <taxon>Pezizomycotina</taxon>
        <taxon>Sordariomycetes</taxon>
        <taxon>Hypocreomycetidae</taxon>
        <taxon>Glomerellales</taxon>
        <taxon>Glomerellaceae</taxon>
        <taxon>Colletotrichum</taxon>
        <taxon>Colletotrichum gloeosporioides species complex</taxon>
    </lineage>
</organism>
<name>A0AAD9Y3M6_COLKA</name>
<keyword evidence="2" id="KW-1185">Reference proteome</keyword>
<reference evidence="1" key="1">
    <citation type="submission" date="2023-02" db="EMBL/GenBank/DDBJ databases">
        <title>Colletotrichum kahawae CIFC_Que2 genome sequencing and assembly.</title>
        <authorList>
            <person name="Baroncelli R."/>
        </authorList>
    </citation>
    <scope>NUCLEOTIDE SEQUENCE</scope>
    <source>
        <strain evidence="1">CIFC_Que2</strain>
    </source>
</reference>